<dbReference type="InterPro" id="IPR018392">
    <property type="entry name" value="LysM"/>
</dbReference>
<dbReference type="OrthoDB" id="9769314at2"/>
<dbReference type="CDD" id="cd02874">
    <property type="entry name" value="GH18_CFLE_spore_hydrolase"/>
    <property type="match status" value="1"/>
</dbReference>
<dbReference type="SUPFAM" id="SSF54106">
    <property type="entry name" value="LysM domain"/>
    <property type="match status" value="2"/>
</dbReference>
<dbReference type="InterPro" id="IPR017853">
    <property type="entry name" value="GH"/>
</dbReference>
<name>A0A4R2P9B4_9BACL</name>
<dbReference type="SMART" id="SM00257">
    <property type="entry name" value="LysM"/>
    <property type="match status" value="2"/>
</dbReference>
<dbReference type="PANTHER" id="PTHR46066:SF2">
    <property type="entry name" value="CHITINASE DOMAIN-CONTAINING PROTEIN 1"/>
    <property type="match status" value="1"/>
</dbReference>
<feature type="domain" description="LysM" evidence="3">
    <location>
        <begin position="50"/>
        <end position="94"/>
    </location>
</feature>
<dbReference type="PROSITE" id="PS51910">
    <property type="entry name" value="GH18_2"/>
    <property type="match status" value="1"/>
</dbReference>
<dbReference type="GO" id="GO:0070492">
    <property type="term" value="F:oligosaccharide binding"/>
    <property type="evidence" value="ECO:0007669"/>
    <property type="project" value="TreeGrafter"/>
</dbReference>
<sequence length="423" mass="48121">MQIHVVSSGDTLYSLAQAYRISAQQLADLNNITNPNQLVVGQTLLMPTSDTYIVQSGDSLWTIAQKLNIPYQSLVAANENLSGQTLQPGMTVTLPQKKKQRIVVNGFLEPSQNAVSHFQEAEEALTFLSIFSYEAKANGSITPPDNEAALLDAVKESRTQPLMVLTNIANGEFDRDVAKAILSSTSVQNQFIQNVINALKNKGYRGVNIDFEFLGKNTRKAYNRFLRRITDRLHRENFIVCTSVAPKLSGRQTGAWYEAHDYEAHGKIVDYVILMTYEWGWSGGPPMPVSPITQVRRVVNYARSVIPRKKIIMSIPLYGYDWTLPYEEGGEFAKAVSTNQAYQLARQHNRSIDYDTKEEAPFFHYTAQDGKEHIVWFEDLRTMRAMFHMVDQYDLGGISFWNLAFRYPPVWAYLNDYFEVRKV</sequence>
<dbReference type="InterPro" id="IPR001223">
    <property type="entry name" value="Glyco_hydro18_cat"/>
</dbReference>
<proteinExistence type="predicted"/>
<evidence type="ECO:0000256" key="2">
    <source>
        <dbReference type="ARBA" id="ARBA00023295"/>
    </source>
</evidence>
<comment type="caution">
    <text evidence="5">The sequence shown here is derived from an EMBL/GenBank/DDBJ whole genome shotgun (WGS) entry which is preliminary data.</text>
</comment>
<dbReference type="InterPro" id="IPR029070">
    <property type="entry name" value="Chitinase_insertion_sf"/>
</dbReference>
<keyword evidence="1" id="KW-0378">Hydrolase</keyword>
<evidence type="ECO:0000313" key="5">
    <source>
        <dbReference type="EMBL" id="TCP31603.1"/>
    </source>
</evidence>
<dbReference type="SMART" id="SM00636">
    <property type="entry name" value="Glyco_18"/>
    <property type="match status" value="1"/>
</dbReference>
<dbReference type="CDD" id="cd00118">
    <property type="entry name" value="LysM"/>
    <property type="match status" value="2"/>
</dbReference>
<feature type="domain" description="LysM" evidence="3">
    <location>
        <begin position="2"/>
        <end position="46"/>
    </location>
</feature>
<dbReference type="InterPro" id="IPR041704">
    <property type="entry name" value="CFLE_GH18"/>
</dbReference>
<gene>
    <name evidence="5" type="ORF">EV207_10293</name>
</gene>
<evidence type="ECO:0000256" key="1">
    <source>
        <dbReference type="ARBA" id="ARBA00022801"/>
    </source>
</evidence>
<evidence type="ECO:0000259" key="3">
    <source>
        <dbReference type="PROSITE" id="PS51782"/>
    </source>
</evidence>
<dbReference type="Proteomes" id="UP000295416">
    <property type="component" value="Unassembled WGS sequence"/>
</dbReference>
<organism evidence="5 6">
    <name type="scientific">Scopulibacillus darangshiensis</name>
    <dbReference type="NCBI Taxonomy" id="442528"/>
    <lineage>
        <taxon>Bacteria</taxon>
        <taxon>Bacillati</taxon>
        <taxon>Bacillota</taxon>
        <taxon>Bacilli</taxon>
        <taxon>Bacillales</taxon>
        <taxon>Sporolactobacillaceae</taxon>
        <taxon>Scopulibacillus</taxon>
    </lineage>
</organism>
<dbReference type="GO" id="GO:0008061">
    <property type="term" value="F:chitin binding"/>
    <property type="evidence" value="ECO:0007669"/>
    <property type="project" value="InterPro"/>
</dbReference>
<dbReference type="SUPFAM" id="SSF51445">
    <property type="entry name" value="(Trans)glycosidases"/>
    <property type="match status" value="1"/>
</dbReference>
<dbReference type="GO" id="GO:0005975">
    <property type="term" value="P:carbohydrate metabolic process"/>
    <property type="evidence" value="ECO:0007669"/>
    <property type="project" value="InterPro"/>
</dbReference>
<dbReference type="GO" id="GO:0016798">
    <property type="term" value="F:hydrolase activity, acting on glycosyl bonds"/>
    <property type="evidence" value="ECO:0007669"/>
    <property type="project" value="UniProtKB-KW"/>
</dbReference>
<keyword evidence="6" id="KW-1185">Reference proteome</keyword>
<dbReference type="GO" id="GO:0012505">
    <property type="term" value="C:endomembrane system"/>
    <property type="evidence" value="ECO:0007669"/>
    <property type="project" value="TreeGrafter"/>
</dbReference>
<feature type="domain" description="GH18" evidence="4">
    <location>
        <begin position="102"/>
        <end position="421"/>
    </location>
</feature>
<accession>A0A4R2P9B4</accession>
<dbReference type="Pfam" id="PF00704">
    <property type="entry name" value="Glyco_hydro_18"/>
    <property type="match status" value="1"/>
</dbReference>
<dbReference type="EMBL" id="SLXK01000002">
    <property type="protein sequence ID" value="TCP31603.1"/>
    <property type="molecule type" value="Genomic_DNA"/>
</dbReference>
<evidence type="ECO:0000259" key="4">
    <source>
        <dbReference type="PROSITE" id="PS51910"/>
    </source>
</evidence>
<dbReference type="RefSeq" id="WP_132743168.1">
    <property type="nucleotide sequence ID" value="NZ_SLXK01000002.1"/>
</dbReference>
<protein>
    <submittedName>
        <fullName evidence="5">Spore germination protein</fullName>
    </submittedName>
</protein>
<dbReference type="InterPro" id="IPR011583">
    <property type="entry name" value="Chitinase_II/V-like_cat"/>
</dbReference>
<dbReference type="AlphaFoldDB" id="A0A4R2P9B4"/>
<dbReference type="Pfam" id="PF01476">
    <property type="entry name" value="LysM"/>
    <property type="match status" value="2"/>
</dbReference>
<reference evidence="5 6" key="1">
    <citation type="submission" date="2019-03" db="EMBL/GenBank/DDBJ databases">
        <title>Genomic Encyclopedia of Type Strains, Phase IV (KMG-IV): sequencing the most valuable type-strain genomes for metagenomic binning, comparative biology and taxonomic classification.</title>
        <authorList>
            <person name="Goeker M."/>
        </authorList>
    </citation>
    <scope>NUCLEOTIDE SEQUENCE [LARGE SCALE GENOMIC DNA]</scope>
    <source>
        <strain evidence="5 6">DSM 19377</strain>
    </source>
</reference>
<dbReference type="PANTHER" id="PTHR46066">
    <property type="entry name" value="CHITINASE DOMAIN-CONTAINING PROTEIN 1 FAMILY MEMBER"/>
    <property type="match status" value="1"/>
</dbReference>
<dbReference type="Gene3D" id="3.20.20.80">
    <property type="entry name" value="Glycosidases"/>
    <property type="match status" value="1"/>
</dbReference>
<dbReference type="InterPro" id="IPR036779">
    <property type="entry name" value="LysM_dom_sf"/>
</dbReference>
<dbReference type="PROSITE" id="PS51782">
    <property type="entry name" value="LYSM"/>
    <property type="match status" value="2"/>
</dbReference>
<dbReference type="Gene3D" id="3.10.50.10">
    <property type="match status" value="1"/>
</dbReference>
<keyword evidence="2" id="KW-0326">Glycosidase</keyword>
<evidence type="ECO:0000313" key="6">
    <source>
        <dbReference type="Proteomes" id="UP000295416"/>
    </source>
</evidence>
<dbReference type="Gene3D" id="3.10.350.10">
    <property type="entry name" value="LysM domain"/>
    <property type="match status" value="2"/>
</dbReference>